<evidence type="ECO:0000259" key="1">
    <source>
        <dbReference type="PROSITE" id="PS50844"/>
    </source>
</evidence>
<evidence type="ECO:0000313" key="3">
    <source>
        <dbReference type="Proteomes" id="UP000243338"/>
    </source>
</evidence>
<dbReference type="PROSITE" id="PS50844">
    <property type="entry name" value="AFP_LIKE"/>
    <property type="match status" value="1"/>
</dbReference>
<dbReference type="Proteomes" id="UP000243338">
    <property type="component" value="Unassembled WGS sequence"/>
</dbReference>
<dbReference type="PANTHER" id="PTHR42966">
    <property type="entry name" value="N-ACETYLNEURAMINATE SYNTHASE"/>
    <property type="match status" value="1"/>
</dbReference>
<dbReference type="InterPro" id="IPR057736">
    <property type="entry name" value="SAF_PseI/NeuA/NeuB"/>
</dbReference>
<protein>
    <submittedName>
        <fullName evidence="2">N-acetylneuraminate synthase</fullName>
    </submittedName>
</protein>
<sequence length="351" mass="38785">MEKIKIGNRIIGNGTPCFIIAEAGVNHNGSLELAKKLIDVAVDAGVDAVKFQTFKADKLVVPDAEKADYQKNTAVEEDSQYQMLKKLELTEHEFMELSSYAREHDLIFLSSPFDKESADFLDSVSVPIFKISSGELTNIPLLKHIARKKKPIILSTGMATVGEIDEVLSTLAKEGSEGIILLHCVTNYPAKMEEVNLNVIKTLRCCYKLPVGFSDHTPGIVASLAATAMGSCVVEKHFTIDKNLPGPDHSASLNPTELKDLVQGIRDIENAMGDGRKKPTSAEQKIKKFVRKSIVASADVQTDTVITEYMLDIKRTGEDKGIEPKHWDYIIGSKTKVDLNKDQPIKWNMIE</sequence>
<dbReference type="InterPro" id="IPR051690">
    <property type="entry name" value="PseI-like"/>
</dbReference>
<name>A0A1I0AQ27_9EURY</name>
<dbReference type="SUPFAM" id="SSF51569">
    <property type="entry name" value="Aldolase"/>
    <property type="match status" value="1"/>
</dbReference>
<dbReference type="InterPro" id="IPR013974">
    <property type="entry name" value="SAF"/>
</dbReference>
<dbReference type="CDD" id="cd11615">
    <property type="entry name" value="SAF_NeuB_like"/>
    <property type="match status" value="1"/>
</dbReference>
<dbReference type="InterPro" id="IPR036732">
    <property type="entry name" value="AFP_Neu5c_C_sf"/>
</dbReference>
<dbReference type="NCBIfam" id="TIGR03569">
    <property type="entry name" value="NeuB_NnaB"/>
    <property type="match status" value="1"/>
</dbReference>
<dbReference type="RefSeq" id="WP_091690196.1">
    <property type="nucleotide sequence ID" value="NZ_CAAGSJ010000006.1"/>
</dbReference>
<dbReference type="InterPro" id="IPR006190">
    <property type="entry name" value="SAF_AFP_Neu5Ac"/>
</dbReference>
<evidence type="ECO:0000313" key="2">
    <source>
        <dbReference type="EMBL" id="SES96025.1"/>
    </source>
</evidence>
<dbReference type="Gene3D" id="3.90.1210.10">
    <property type="entry name" value="Antifreeze-like/N-acetylneuraminic acid synthase C-terminal domain"/>
    <property type="match status" value="1"/>
</dbReference>
<dbReference type="InterPro" id="IPR013132">
    <property type="entry name" value="PseI/NeuA/B-like_N"/>
</dbReference>
<dbReference type="SMART" id="SM00858">
    <property type="entry name" value="SAF"/>
    <property type="match status" value="1"/>
</dbReference>
<dbReference type="GO" id="GO:0016051">
    <property type="term" value="P:carbohydrate biosynthetic process"/>
    <property type="evidence" value="ECO:0007669"/>
    <property type="project" value="InterPro"/>
</dbReference>
<dbReference type="EMBL" id="FOHQ01000005">
    <property type="protein sequence ID" value="SES96025.1"/>
    <property type="molecule type" value="Genomic_DNA"/>
</dbReference>
<feature type="domain" description="AFP-like" evidence="1">
    <location>
        <begin position="293"/>
        <end position="351"/>
    </location>
</feature>
<dbReference type="AlphaFoldDB" id="A0A1I0AQ27"/>
<dbReference type="Gene3D" id="3.20.20.70">
    <property type="entry name" value="Aldolase class I"/>
    <property type="match status" value="1"/>
</dbReference>
<organism evidence="2 3">
    <name type="scientific">Methanococcoides vulcani</name>
    <dbReference type="NCBI Taxonomy" id="1353158"/>
    <lineage>
        <taxon>Archaea</taxon>
        <taxon>Methanobacteriati</taxon>
        <taxon>Methanobacteriota</taxon>
        <taxon>Stenosarchaea group</taxon>
        <taxon>Methanomicrobia</taxon>
        <taxon>Methanosarcinales</taxon>
        <taxon>Methanosarcinaceae</taxon>
        <taxon>Methanococcoides</taxon>
    </lineage>
</organism>
<dbReference type="STRING" id="1353158.SAMN04488587_1726"/>
<dbReference type="PANTHER" id="PTHR42966:SF1">
    <property type="entry name" value="SIALIC ACID SYNTHASE"/>
    <property type="match status" value="1"/>
</dbReference>
<proteinExistence type="predicted"/>
<dbReference type="InterPro" id="IPR013785">
    <property type="entry name" value="Aldolase_TIM"/>
</dbReference>
<dbReference type="Pfam" id="PF03102">
    <property type="entry name" value="NeuB"/>
    <property type="match status" value="1"/>
</dbReference>
<dbReference type="SUPFAM" id="SSF51269">
    <property type="entry name" value="AFP III-like domain"/>
    <property type="match status" value="1"/>
</dbReference>
<gene>
    <name evidence="2" type="ORF">SAMN04488587_1726</name>
</gene>
<dbReference type="InterPro" id="IPR020007">
    <property type="entry name" value="NeuB/NeuA"/>
</dbReference>
<reference evidence="3" key="1">
    <citation type="submission" date="2016-10" db="EMBL/GenBank/DDBJ databases">
        <authorList>
            <person name="Varghese N."/>
            <person name="Submissions S."/>
        </authorList>
    </citation>
    <scope>NUCLEOTIDE SEQUENCE [LARGE SCALE GENOMIC DNA]</scope>
    <source>
        <strain evidence="3">SLH 33</strain>
    </source>
</reference>
<accession>A0A1I0AQ27</accession>
<dbReference type="GO" id="GO:0047444">
    <property type="term" value="F:N-acylneuraminate-9-phosphate synthase activity"/>
    <property type="evidence" value="ECO:0007669"/>
    <property type="project" value="TreeGrafter"/>
</dbReference>
<keyword evidence="3" id="KW-1185">Reference proteome</keyword>
<dbReference type="OrthoDB" id="71219at2157"/>
<dbReference type="Pfam" id="PF08666">
    <property type="entry name" value="SAF"/>
    <property type="match status" value="1"/>
</dbReference>